<feature type="domain" description="Ferric siderophore reductase C-terminal" evidence="1">
    <location>
        <begin position="113"/>
        <end position="130"/>
    </location>
</feature>
<evidence type="ECO:0000313" key="3">
    <source>
        <dbReference type="Proteomes" id="UP001501495"/>
    </source>
</evidence>
<sequence>MLVPAVTHGIAPEASSLMARHVDGALELGVRSLTPMRADPARVRDSTMQVLAPVIEHLRASSRMLWANVAASLHAVPRVHALPPATAWCAHLLAEDPLAGHLEFRGGQARRQATCCLFYRVPGAGVCGDCLFEVAPGM</sequence>
<dbReference type="Proteomes" id="UP001501495">
    <property type="component" value="Unassembled WGS sequence"/>
</dbReference>
<reference evidence="3" key="1">
    <citation type="journal article" date="2019" name="Int. J. Syst. Evol. Microbiol.">
        <title>The Global Catalogue of Microorganisms (GCM) 10K type strain sequencing project: providing services to taxonomists for standard genome sequencing and annotation.</title>
        <authorList>
            <consortium name="The Broad Institute Genomics Platform"/>
            <consortium name="The Broad Institute Genome Sequencing Center for Infectious Disease"/>
            <person name="Wu L."/>
            <person name="Ma J."/>
        </authorList>
    </citation>
    <scope>NUCLEOTIDE SEQUENCE [LARGE SCALE GENOMIC DNA]</scope>
    <source>
        <strain evidence="3">JCM 16703</strain>
    </source>
</reference>
<dbReference type="EMBL" id="BAAAZH010000001">
    <property type="protein sequence ID" value="GAA4107406.1"/>
    <property type="molecule type" value="Genomic_DNA"/>
</dbReference>
<evidence type="ECO:0000259" key="1">
    <source>
        <dbReference type="Pfam" id="PF11575"/>
    </source>
</evidence>
<accession>A0ABP7X8K5</accession>
<keyword evidence="3" id="KW-1185">Reference proteome</keyword>
<gene>
    <name evidence="2" type="ORF">GCM10022215_00240</name>
</gene>
<organism evidence="2 3">
    <name type="scientific">Nocardioides fonticola</name>
    <dbReference type="NCBI Taxonomy" id="450363"/>
    <lineage>
        <taxon>Bacteria</taxon>
        <taxon>Bacillati</taxon>
        <taxon>Actinomycetota</taxon>
        <taxon>Actinomycetes</taxon>
        <taxon>Propionibacteriales</taxon>
        <taxon>Nocardioidaceae</taxon>
        <taxon>Nocardioides</taxon>
    </lineage>
</organism>
<proteinExistence type="predicted"/>
<protein>
    <recommendedName>
        <fullName evidence="1">Ferric siderophore reductase C-terminal domain-containing protein</fullName>
    </recommendedName>
</protein>
<dbReference type="InterPro" id="IPR024726">
    <property type="entry name" value="FhuF_C"/>
</dbReference>
<dbReference type="Pfam" id="PF11575">
    <property type="entry name" value="FhuF_C"/>
    <property type="match status" value="1"/>
</dbReference>
<evidence type="ECO:0000313" key="2">
    <source>
        <dbReference type="EMBL" id="GAA4107406.1"/>
    </source>
</evidence>
<comment type="caution">
    <text evidence="2">The sequence shown here is derived from an EMBL/GenBank/DDBJ whole genome shotgun (WGS) entry which is preliminary data.</text>
</comment>
<name>A0ABP7X8K5_9ACTN</name>